<evidence type="ECO:0000256" key="1">
    <source>
        <dbReference type="SAM" id="Phobius"/>
    </source>
</evidence>
<keyword evidence="1" id="KW-0472">Membrane</keyword>
<keyword evidence="4" id="KW-1185">Reference proteome</keyword>
<dbReference type="SUPFAM" id="SSF53474">
    <property type="entry name" value="alpha/beta-Hydrolases"/>
    <property type="match status" value="1"/>
</dbReference>
<protein>
    <submittedName>
        <fullName evidence="3">Alpha/beta fold hydrolase</fullName>
    </submittedName>
</protein>
<dbReference type="RefSeq" id="WP_343878055.1">
    <property type="nucleotide sequence ID" value="NZ_BAAAIJ010000009.1"/>
</dbReference>
<dbReference type="Gene3D" id="3.40.50.1820">
    <property type="entry name" value="alpha/beta hydrolase"/>
    <property type="match status" value="1"/>
</dbReference>
<dbReference type="Pfam" id="PF12697">
    <property type="entry name" value="Abhydrolase_6"/>
    <property type="match status" value="1"/>
</dbReference>
<accession>A0ABW4Q4Z3</accession>
<dbReference type="InterPro" id="IPR000073">
    <property type="entry name" value="AB_hydrolase_1"/>
</dbReference>
<organism evidence="3 4">
    <name type="scientific">Arthrobacter flavus</name>
    <dbReference type="NCBI Taxonomy" id="95172"/>
    <lineage>
        <taxon>Bacteria</taxon>
        <taxon>Bacillati</taxon>
        <taxon>Actinomycetota</taxon>
        <taxon>Actinomycetes</taxon>
        <taxon>Micrococcales</taxon>
        <taxon>Micrococcaceae</taxon>
        <taxon>Arthrobacter</taxon>
    </lineage>
</organism>
<keyword evidence="3" id="KW-0378">Hydrolase</keyword>
<keyword evidence="1" id="KW-0812">Transmembrane</keyword>
<dbReference type="GO" id="GO:0016787">
    <property type="term" value="F:hydrolase activity"/>
    <property type="evidence" value="ECO:0007669"/>
    <property type="project" value="UniProtKB-KW"/>
</dbReference>
<feature type="transmembrane region" description="Helical" evidence="1">
    <location>
        <begin position="289"/>
        <end position="311"/>
    </location>
</feature>
<evidence type="ECO:0000313" key="4">
    <source>
        <dbReference type="Proteomes" id="UP001597307"/>
    </source>
</evidence>
<name>A0ABW4Q4Z3_9MICC</name>
<dbReference type="EMBL" id="JBHUGA010000009">
    <property type="protein sequence ID" value="MFD1845833.1"/>
    <property type="molecule type" value="Genomic_DNA"/>
</dbReference>
<reference evidence="4" key="1">
    <citation type="journal article" date="2019" name="Int. J. Syst. Evol. Microbiol.">
        <title>The Global Catalogue of Microorganisms (GCM) 10K type strain sequencing project: providing services to taxonomists for standard genome sequencing and annotation.</title>
        <authorList>
            <consortium name="The Broad Institute Genomics Platform"/>
            <consortium name="The Broad Institute Genome Sequencing Center for Infectious Disease"/>
            <person name="Wu L."/>
            <person name="Ma J."/>
        </authorList>
    </citation>
    <scope>NUCLEOTIDE SEQUENCE [LARGE SCALE GENOMIC DNA]</scope>
    <source>
        <strain evidence="4">JCM 11496</strain>
    </source>
</reference>
<feature type="transmembrane region" description="Helical" evidence="1">
    <location>
        <begin position="257"/>
        <end position="277"/>
    </location>
</feature>
<comment type="caution">
    <text evidence="3">The sequence shown here is derived from an EMBL/GenBank/DDBJ whole genome shotgun (WGS) entry which is preliminary data.</text>
</comment>
<evidence type="ECO:0000313" key="3">
    <source>
        <dbReference type="EMBL" id="MFD1845833.1"/>
    </source>
</evidence>
<sequence>MGLFDSIATLVAQGTGERERALRNSERLGAVTAMLSSLEALASPRDTGRGQLNDWHTVRGVLSERSPFLTQVLDQLDSNRADRAFHAVRCAMGGFILLPGQSTAIRNVRTAASLGLVAAGMLSQVRSRYGSDGSDQASLQVNAATAVARLMPSARVVDATLWYIALQGVMSYAASGWVKLLGRPWRQGTALSGVMRTSTYGHDGAWRFLQKHPKFEHIATAGLLVFESAYPLVYLAGPRVGALVSLSAMSFHVLNGVVMGLGRFVWGFAAFHPAILYTTHRQSARSGGYLLPIASASLLAAVVGVIQIAALHRRRLVLDGPPFRENLETRSGNVLNYGGKLKGASVLVVMENALFATQEHYGWITSALDRADDVDFITYDRAGYGASRLNAAKNRTGQYLIDDSVEDLVSLVSTLHKPGQRLVLVGHSFGGEIIRRAARRIPSEVLVGIVLIDSTHPSQFASSALQSEGLQLIRDGQAQVGTIVNLGFGSLMERPEWVEQLPRRFRRIANNQYRDGRMWTAGRREIDAIARELDIEEPPQLEKLPHTKVSIISASRTMEDPDAGRMQVEMAEYYGAAHAHSIFKATHDSLLTDPLVAVRVAGVILDLACTTEEAK</sequence>
<evidence type="ECO:0000259" key="2">
    <source>
        <dbReference type="Pfam" id="PF12697"/>
    </source>
</evidence>
<feature type="domain" description="AB hydrolase-1" evidence="2">
    <location>
        <begin position="362"/>
        <end position="597"/>
    </location>
</feature>
<proteinExistence type="predicted"/>
<keyword evidence="1" id="KW-1133">Transmembrane helix</keyword>
<dbReference type="Proteomes" id="UP001597307">
    <property type="component" value="Unassembled WGS sequence"/>
</dbReference>
<dbReference type="InterPro" id="IPR029058">
    <property type="entry name" value="AB_hydrolase_fold"/>
</dbReference>
<gene>
    <name evidence="3" type="ORF">ACFSFX_04405</name>
</gene>
<feature type="transmembrane region" description="Helical" evidence="1">
    <location>
        <begin position="217"/>
        <end position="237"/>
    </location>
</feature>